<dbReference type="InterPro" id="IPR001343">
    <property type="entry name" value="Hemolysn_Ca-bd"/>
</dbReference>
<dbReference type="Gene3D" id="2.150.10.10">
    <property type="entry name" value="Serralysin-like metalloprotease, C-terminal"/>
    <property type="match status" value="3"/>
</dbReference>
<evidence type="ECO:0000259" key="3">
    <source>
        <dbReference type="Pfam" id="PF18885"/>
    </source>
</evidence>
<dbReference type="PRINTS" id="PR00313">
    <property type="entry name" value="CABNDNGRPT"/>
</dbReference>
<organism evidence="4 5">
    <name type="scientific">Paracraurococcus ruber</name>
    <dbReference type="NCBI Taxonomy" id="77675"/>
    <lineage>
        <taxon>Bacteria</taxon>
        <taxon>Pseudomonadati</taxon>
        <taxon>Pseudomonadota</taxon>
        <taxon>Alphaproteobacteria</taxon>
        <taxon>Acetobacterales</taxon>
        <taxon>Roseomonadaceae</taxon>
        <taxon>Paracraurococcus</taxon>
    </lineage>
</organism>
<dbReference type="PANTHER" id="PTHR38340">
    <property type="entry name" value="S-LAYER PROTEIN"/>
    <property type="match status" value="1"/>
</dbReference>
<gene>
    <name evidence="4" type="ORF">CKO45_24355</name>
</gene>
<dbReference type="InterPro" id="IPR050557">
    <property type="entry name" value="RTX_toxin/Mannuronan_C5-epim"/>
</dbReference>
<evidence type="ECO:0000256" key="1">
    <source>
        <dbReference type="ARBA" id="ARBA00004613"/>
    </source>
</evidence>
<evidence type="ECO:0000313" key="4">
    <source>
        <dbReference type="EMBL" id="MBK1661347.1"/>
    </source>
</evidence>
<reference evidence="4 5" key="1">
    <citation type="journal article" date="2020" name="Microorganisms">
        <title>Osmotic Adaptation and Compatible Solute Biosynthesis of Phototrophic Bacteria as Revealed from Genome Analyses.</title>
        <authorList>
            <person name="Imhoff J.F."/>
            <person name="Rahn T."/>
            <person name="Kunzel S."/>
            <person name="Keller A."/>
            <person name="Neulinger S.C."/>
        </authorList>
    </citation>
    <scope>NUCLEOTIDE SEQUENCE [LARGE SCALE GENOMIC DNA]</scope>
    <source>
        <strain evidence="4 5">DSM 15382</strain>
    </source>
</reference>
<sequence>MNLNVLLRGQSNAVILGELTGLNSVAAQVQRLLGFDGVTDTVTLRFSWQDPAGRNTATGGTALIGDWLQPVTGAGSTTWQAKALEQGLINYIDALPTATKAEPTVVLWLHNEYDSDGARQPLLTSTWESAVRFDASLVRAAFGTAVPYVFVEPIPYVSGTDAGAQAIRVGMEELTADAAFNARLTAQNDDLAMNADVFGAGGHMNQQDAALVAGRAARSIAEVFAQYAKPGSAAASGNLDDTGPIAIQAVQTAARQVAVTVKFDAAAALQALDADAATGIGWSAISGSTVLKATGVALTGANTLSVSFGSDLPAGATLYYGYGNAQLAGAGGSVQGNAIYDDQGLPMRTPAKGLLIGAAAVQPGSTVAGTDQPDTLQAGANGDTLIGGKGNDFLIAGAGADSFTFSLGDGQDWIQGFTPGVDRIRFNAGIAGGDIVLTSMTLEGVAGLGVIYGKGGDGLFLAGVSALQPGDIVLTPPPAAPSSVQFGGAGDDTLAGQGSGDTLVGGRGNDYLVGGAGADVFGLQPGDGPDWIENFTPGTDKLLLGGGLTAANVTTFLGDLLGVQGLYVQYGAGNDVAFLARVTALQANDITFGSLPQPTTPPVFTVVTAAGTAQVAAQAYAGPLAGLQYQFTGTATAETVTGTPGNDYIDLGRGNDGAVGGAGNDRIDGGAGLDIAVFTGARADYTVTMSNNVYTVTDRVGGRDGTDTLFGVERIRFADGEMSVEQAGGIDGVVHRFYNERVGVHFYTASNAEADTVRATLPDYNDEGLSFRIAPGNAAGAVDIYRFFFPSGGFHFYTASATERDFVINNLPAYQYEGVAYQAYGSDAGPQEELYRFFNTTTGAHFYTTSETERDSVVANLPGFSYEGIAYYVDPL</sequence>
<accession>A0ABS1D3B4</accession>
<keyword evidence="2" id="KW-0964">Secreted</keyword>
<dbReference type="InterPro" id="IPR011049">
    <property type="entry name" value="Serralysin-like_metalloprot_C"/>
</dbReference>
<protein>
    <recommendedName>
        <fullName evidence="3">DUF5648 domain-containing protein</fullName>
    </recommendedName>
</protein>
<dbReference type="InterPro" id="IPR018511">
    <property type="entry name" value="Hemolysin-typ_Ca-bd_CS"/>
</dbReference>
<evidence type="ECO:0000313" key="5">
    <source>
        <dbReference type="Proteomes" id="UP000697995"/>
    </source>
</evidence>
<proteinExistence type="predicted"/>
<dbReference type="SUPFAM" id="SSF51120">
    <property type="entry name" value="beta-Roll"/>
    <property type="match status" value="3"/>
</dbReference>
<dbReference type="EMBL" id="NRSG01000288">
    <property type="protein sequence ID" value="MBK1661347.1"/>
    <property type="molecule type" value="Genomic_DNA"/>
</dbReference>
<dbReference type="InterPro" id="IPR043708">
    <property type="entry name" value="DUF5648"/>
</dbReference>
<dbReference type="PROSITE" id="PS00330">
    <property type="entry name" value="HEMOLYSIN_CALCIUM"/>
    <property type="match status" value="1"/>
</dbReference>
<feature type="domain" description="DUF5648" evidence="3">
    <location>
        <begin position="734"/>
        <end position="873"/>
    </location>
</feature>
<dbReference type="Proteomes" id="UP000697995">
    <property type="component" value="Unassembled WGS sequence"/>
</dbReference>
<comment type="caution">
    <text evidence="4">The sequence shown here is derived from an EMBL/GenBank/DDBJ whole genome shotgun (WGS) entry which is preliminary data.</text>
</comment>
<dbReference type="PANTHER" id="PTHR38340:SF1">
    <property type="entry name" value="S-LAYER PROTEIN"/>
    <property type="match status" value="1"/>
</dbReference>
<dbReference type="RefSeq" id="WP_133222714.1">
    <property type="nucleotide sequence ID" value="NZ_NRSG01000288.1"/>
</dbReference>
<evidence type="ECO:0000256" key="2">
    <source>
        <dbReference type="ARBA" id="ARBA00022525"/>
    </source>
</evidence>
<dbReference type="Pfam" id="PF18885">
    <property type="entry name" value="DUF5648"/>
    <property type="match status" value="1"/>
</dbReference>
<dbReference type="Pfam" id="PF00353">
    <property type="entry name" value="HemolysinCabind"/>
    <property type="match status" value="4"/>
</dbReference>
<comment type="subcellular location">
    <subcellularLocation>
        <location evidence="1">Secreted</location>
    </subcellularLocation>
</comment>
<name>A0ABS1D3B4_9PROT</name>
<keyword evidence="5" id="KW-1185">Reference proteome</keyword>